<dbReference type="AlphaFoldDB" id="A0A150K708"/>
<sequence>MHFPLYFLWKTCFLIIMPDLCAVMTSAPGEKAGGEKNASFS</sequence>
<reference evidence="1 2" key="1">
    <citation type="submission" date="2016-01" db="EMBL/GenBank/DDBJ databases">
        <title>Genome Sequences of Twelve Sporeforming Bacillus Species Isolated from Foods.</title>
        <authorList>
            <person name="Berendsen E.M."/>
            <person name="Wells-Bennik M.H."/>
            <person name="Krawcyk A.O."/>
            <person name="De Jong A."/>
            <person name="Holsappel S."/>
            <person name="Eijlander R.T."/>
            <person name="Kuipers O.P."/>
        </authorList>
    </citation>
    <scope>NUCLEOTIDE SEQUENCE [LARGE SCALE GENOMIC DNA]</scope>
    <source>
        <strain evidence="1 2">B4099</strain>
    </source>
</reference>
<name>A0A150K708_HEYCO</name>
<comment type="caution">
    <text evidence="1">The sequence shown here is derived from an EMBL/GenBank/DDBJ whole genome shotgun (WGS) entry which is preliminary data.</text>
</comment>
<evidence type="ECO:0000313" key="1">
    <source>
        <dbReference type="EMBL" id="KYC65347.1"/>
    </source>
</evidence>
<proteinExistence type="predicted"/>
<gene>
    <name evidence="1" type="ORF">B4099_3356</name>
</gene>
<dbReference type="Proteomes" id="UP000075304">
    <property type="component" value="Unassembled WGS sequence"/>
</dbReference>
<organism evidence="1 2">
    <name type="scientific">Heyndrickxia coagulans</name>
    <name type="common">Weizmannia coagulans</name>
    <dbReference type="NCBI Taxonomy" id="1398"/>
    <lineage>
        <taxon>Bacteria</taxon>
        <taxon>Bacillati</taxon>
        <taxon>Bacillota</taxon>
        <taxon>Bacilli</taxon>
        <taxon>Bacillales</taxon>
        <taxon>Bacillaceae</taxon>
        <taxon>Heyndrickxia</taxon>
    </lineage>
</organism>
<dbReference type="EMBL" id="LQYI01000090">
    <property type="protein sequence ID" value="KYC65347.1"/>
    <property type="molecule type" value="Genomic_DNA"/>
</dbReference>
<protein>
    <submittedName>
        <fullName evidence="1">Uncharacterized protein</fullName>
    </submittedName>
</protein>
<evidence type="ECO:0000313" key="2">
    <source>
        <dbReference type="Proteomes" id="UP000075304"/>
    </source>
</evidence>
<accession>A0A150K708</accession>